<dbReference type="GO" id="GO:0003676">
    <property type="term" value="F:nucleic acid binding"/>
    <property type="evidence" value="ECO:0007669"/>
    <property type="project" value="InterPro"/>
</dbReference>
<name>A0A8K0G166_IGNLU</name>
<protein>
    <recommendedName>
        <fullName evidence="1">Tc1-like transposase DDE domain-containing protein</fullName>
    </recommendedName>
</protein>
<feature type="non-terminal residue" evidence="2">
    <location>
        <position position="120"/>
    </location>
</feature>
<sequence>MVCGRIKLTACAELSIVDDGRLTSKRYITDILESLWPHVAHFITEYLNYANIQVLKLPACSPNLYPIENLWDIMRRRVKSQHPPPNSLDELRHICVWEDIPQETIRSLIESMPRLQLHSE</sequence>
<organism evidence="2 3">
    <name type="scientific">Ignelater luminosus</name>
    <name type="common">Cucubano</name>
    <name type="synonym">Pyrophorus luminosus</name>
    <dbReference type="NCBI Taxonomy" id="2038154"/>
    <lineage>
        <taxon>Eukaryota</taxon>
        <taxon>Metazoa</taxon>
        <taxon>Ecdysozoa</taxon>
        <taxon>Arthropoda</taxon>
        <taxon>Hexapoda</taxon>
        <taxon>Insecta</taxon>
        <taxon>Pterygota</taxon>
        <taxon>Neoptera</taxon>
        <taxon>Endopterygota</taxon>
        <taxon>Coleoptera</taxon>
        <taxon>Polyphaga</taxon>
        <taxon>Elateriformia</taxon>
        <taxon>Elateroidea</taxon>
        <taxon>Elateridae</taxon>
        <taxon>Agrypninae</taxon>
        <taxon>Pyrophorini</taxon>
        <taxon>Ignelater</taxon>
    </lineage>
</organism>
<dbReference type="InterPro" id="IPR036397">
    <property type="entry name" value="RNaseH_sf"/>
</dbReference>
<dbReference type="Gene3D" id="3.30.420.10">
    <property type="entry name" value="Ribonuclease H-like superfamily/Ribonuclease H"/>
    <property type="match status" value="1"/>
</dbReference>
<accession>A0A8K0G166</accession>
<dbReference type="EMBL" id="VTPC01090166">
    <property type="protein sequence ID" value="KAF2884472.1"/>
    <property type="molecule type" value="Genomic_DNA"/>
</dbReference>
<evidence type="ECO:0000313" key="2">
    <source>
        <dbReference type="EMBL" id="KAF2884472.1"/>
    </source>
</evidence>
<dbReference type="Proteomes" id="UP000801492">
    <property type="component" value="Unassembled WGS sequence"/>
</dbReference>
<evidence type="ECO:0000313" key="3">
    <source>
        <dbReference type="Proteomes" id="UP000801492"/>
    </source>
</evidence>
<gene>
    <name evidence="2" type="ORF">ILUMI_21702</name>
</gene>
<keyword evidence="3" id="KW-1185">Reference proteome</keyword>
<dbReference type="Pfam" id="PF13358">
    <property type="entry name" value="DDE_3"/>
    <property type="match status" value="1"/>
</dbReference>
<evidence type="ECO:0000259" key="1">
    <source>
        <dbReference type="Pfam" id="PF13358"/>
    </source>
</evidence>
<dbReference type="InterPro" id="IPR038717">
    <property type="entry name" value="Tc1-like_DDE_dom"/>
</dbReference>
<dbReference type="AlphaFoldDB" id="A0A8K0G166"/>
<reference evidence="2" key="1">
    <citation type="submission" date="2019-08" db="EMBL/GenBank/DDBJ databases">
        <title>The genome of the North American firefly Photinus pyralis.</title>
        <authorList>
            <consortium name="Photinus pyralis genome working group"/>
            <person name="Fallon T.R."/>
            <person name="Sander Lower S.E."/>
            <person name="Weng J.-K."/>
        </authorList>
    </citation>
    <scope>NUCLEOTIDE SEQUENCE</scope>
    <source>
        <strain evidence="2">TRF0915ILg1</strain>
        <tissue evidence="2">Whole body</tissue>
    </source>
</reference>
<comment type="caution">
    <text evidence="2">The sequence shown here is derived from an EMBL/GenBank/DDBJ whole genome shotgun (WGS) entry which is preliminary data.</text>
</comment>
<dbReference type="OrthoDB" id="25402at2759"/>
<proteinExistence type="predicted"/>
<feature type="domain" description="Tc1-like transposase DDE" evidence="1">
    <location>
        <begin position="33"/>
        <end position="89"/>
    </location>
</feature>